<dbReference type="CDD" id="cd01556">
    <property type="entry name" value="EPSP_synthase"/>
    <property type="match status" value="1"/>
</dbReference>
<protein>
    <recommendedName>
        <fullName evidence="3">3-phosphoshikimate 1-carboxyvinyltransferase</fullName>
        <ecNumber evidence="3">2.5.1.19</ecNumber>
    </recommendedName>
    <alternativeName>
        <fullName evidence="7">5-enolpyruvylshikimate-3-phosphate synthase</fullName>
    </alternativeName>
</protein>
<dbReference type="OrthoDB" id="9809920at2"/>
<dbReference type="PIRSF" id="PIRSF000505">
    <property type="entry name" value="EPSPS"/>
    <property type="match status" value="1"/>
</dbReference>
<dbReference type="GO" id="GO:0003866">
    <property type="term" value="F:3-phosphoshikimate 1-carboxyvinyltransferase activity"/>
    <property type="evidence" value="ECO:0007669"/>
    <property type="project" value="UniProtKB-EC"/>
</dbReference>
<dbReference type="PANTHER" id="PTHR21090:SF5">
    <property type="entry name" value="PENTAFUNCTIONAL AROM POLYPEPTIDE"/>
    <property type="match status" value="1"/>
</dbReference>
<dbReference type="RefSeq" id="WP_132225159.1">
    <property type="nucleotide sequence ID" value="NZ_SMGO01000003.1"/>
</dbReference>
<dbReference type="EMBL" id="SMGO01000003">
    <property type="protein sequence ID" value="TCK80636.1"/>
    <property type="molecule type" value="Genomic_DNA"/>
</dbReference>
<comment type="caution">
    <text evidence="10">The sequence shown here is derived from an EMBL/GenBank/DDBJ whole genome shotgun (WGS) entry which is preliminary data.</text>
</comment>
<keyword evidence="4" id="KW-0028">Amino-acid biosynthesis</keyword>
<dbReference type="InterPro" id="IPR001986">
    <property type="entry name" value="Enolpyruvate_Tfrase_dom"/>
</dbReference>
<dbReference type="InterPro" id="IPR006264">
    <property type="entry name" value="EPSP_synthase"/>
</dbReference>
<comment type="pathway">
    <text evidence="1">Metabolic intermediate biosynthesis; chorismate biosynthesis; chorismate from D-erythrose 4-phosphate and phosphoenolpyruvate: step 6/7.</text>
</comment>
<gene>
    <name evidence="10" type="ORF">C8N28_2379</name>
</gene>
<keyword evidence="11" id="KW-1185">Reference proteome</keyword>
<dbReference type="GO" id="GO:0008652">
    <property type="term" value="P:amino acid biosynthetic process"/>
    <property type="evidence" value="ECO:0007669"/>
    <property type="project" value="UniProtKB-KW"/>
</dbReference>
<reference evidence="10 11" key="1">
    <citation type="submission" date="2019-03" db="EMBL/GenBank/DDBJ databases">
        <title>Genomic Encyclopedia of Archaeal and Bacterial Type Strains, Phase II (KMG-II): from individual species to whole genera.</title>
        <authorList>
            <person name="Goeker M."/>
        </authorList>
    </citation>
    <scope>NUCLEOTIDE SEQUENCE [LARGE SCALE GENOMIC DNA]</scope>
    <source>
        <strain evidence="10 11">DSM 22554</strain>
    </source>
</reference>
<sequence length="416" mass="45908">MEAKDIRLTASSKTIKDTIQLTGSKSESNRALIIQALSKGKVEIKNLSEAADTVALEGALQQAKNAGDAEITVDIGPAGTAMRFLSAFLPLNTGKFVLTGSERMKQRPIGILSNAMKSLGAHIEFVDNEGFPPLKITGPFEQKSAEVTVKGNISSQYLSALLLISNSLPQGLKLNIEGELTSRPYVEMTLDMLKETGIQHSWQGNQIHIAPQTPKASTLFIEPDWSAASYWYSIVALAEEADILLPGLKPSSLQGDQEIKDIMLDFGVLSVFTAEGLKLTKVKGRKLKESYNLISCPDLAQTVIVCCAALGYETSFTGLETLKIKETDRILALQNELAKFGVRLYEAEKETYRIDCSKRFNPDTITIKTYEDHRMAMAFAPLALIFKELIIEEPEVVEKSYPLFWKHLEQVGFKIN</sequence>
<proteinExistence type="inferred from homology"/>
<keyword evidence="6" id="KW-0057">Aromatic amino acid biosynthesis</keyword>
<dbReference type="EC" id="2.5.1.19" evidence="3"/>
<evidence type="ECO:0000256" key="7">
    <source>
        <dbReference type="ARBA" id="ARBA00030046"/>
    </source>
</evidence>
<dbReference type="InterPro" id="IPR036968">
    <property type="entry name" value="Enolpyruvate_Tfrase_sf"/>
</dbReference>
<dbReference type="PANTHER" id="PTHR21090">
    <property type="entry name" value="AROM/DEHYDROQUINATE SYNTHASE"/>
    <property type="match status" value="1"/>
</dbReference>
<evidence type="ECO:0000256" key="5">
    <source>
        <dbReference type="ARBA" id="ARBA00022679"/>
    </source>
</evidence>
<organism evidence="10 11">
    <name type="scientific">Albibacterium bauzanense</name>
    <dbReference type="NCBI Taxonomy" id="653929"/>
    <lineage>
        <taxon>Bacteria</taxon>
        <taxon>Pseudomonadati</taxon>
        <taxon>Bacteroidota</taxon>
        <taxon>Sphingobacteriia</taxon>
        <taxon>Sphingobacteriales</taxon>
        <taxon>Sphingobacteriaceae</taxon>
        <taxon>Albibacterium</taxon>
    </lineage>
</organism>
<dbReference type="Pfam" id="PF00275">
    <property type="entry name" value="EPSP_synthase"/>
    <property type="match status" value="1"/>
</dbReference>
<evidence type="ECO:0000313" key="11">
    <source>
        <dbReference type="Proteomes" id="UP000294616"/>
    </source>
</evidence>
<keyword evidence="5 10" id="KW-0808">Transferase</keyword>
<dbReference type="Gene3D" id="3.65.10.10">
    <property type="entry name" value="Enolpyruvate transferase domain"/>
    <property type="match status" value="2"/>
</dbReference>
<evidence type="ECO:0000313" key="10">
    <source>
        <dbReference type="EMBL" id="TCK80636.1"/>
    </source>
</evidence>
<evidence type="ECO:0000256" key="3">
    <source>
        <dbReference type="ARBA" id="ARBA00012450"/>
    </source>
</evidence>
<evidence type="ECO:0000256" key="6">
    <source>
        <dbReference type="ARBA" id="ARBA00023141"/>
    </source>
</evidence>
<dbReference type="GO" id="GO:0009073">
    <property type="term" value="P:aromatic amino acid family biosynthetic process"/>
    <property type="evidence" value="ECO:0007669"/>
    <property type="project" value="UniProtKB-KW"/>
</dbReference>
<dbReference type="InterPro" id="IPR013792">
    <property type="entry name" value="RNA3'P_cycl/enolpyr_Trfase_a/b"/>
</dbReference>
<dbReference type="Proteomes" id="UP000294616">
    <property type="component" value="Unassembled WGS sequence"/>
</dbReference>
<name>A0A4R1LNL8_9SPHI</name>
<dbReference type="PROSITE" id="PS00885">
    <property type="entry name" value="EPSP_SYNTHASE_2"/>
    <property type="match status" value="1"/>
</dbReference>
<dbReference type="InterPro" id="IPR023193">
    <property type="entry name" value="EPSP_synthase_CS"/>
</dbReference>
<comment type="catalytic activity">
    <reaction evidence="8">
        <text>3-phosphoshikimate + phosphoenolpyruvate = 5-O-(1-carboxyvinyl)-3-phosphoshikimate + phosphate</text>
        <dbReference type="Rhea" id="RHEA:21256"/>
        <dbReference type="ChEBI" id="CHEBI:43474"/>
        <dbReference type="ChEBI" id="CHEBI:57701"/>
        <dbReference type="ChEBI" id="CHEBI:58702"/>
        <dbReference type="ChEBI" id="CHEBI:145989"/>
        <dbReference type="EC" id="2.5.1.19"/>
    </reaction>
    <physiologicalReaction direction="left-to-right" evidence="8">
        <dbReference type="Rhea" id="RHEA:21257"/>
    </physiologicalReaction>
</comment>
<evidence type="ECO:0000256" key="8">
    <source>
        <dbReference type="ARBA" id="ARBA00044633"/>
    </source>
</evidence>
<evidence type="ECO:0000256" key="4">
    <source>
        <dbReference type="ARBA" id="ARBA00022605"/>
    </source>
</evidence>
<dbReference type="UniPathway" id="UPA00053">
    <property type="reaction ID" value="UER00089"/>
</dbReference>
<dbReference type="GO" id="GO:0009423">
    <property type="term" value="P:chorismate biosynthetic process"/>
    <property type="evidence" value="ECO:0007669"/>
    <property type="project" value="UniProtKB-UniPathway"/>
</dbReference>
<evidence type="ECO:0000256" key="2">
    <source>
        <dbReference type="ARBA" id="ARBA00009948"/>
    </source>
</evidence>
<dbReference type="AlphaFoldDB" id="A0A4R1LNL8"/>
<comment type="similarity">
    <text evidence="2">Belongs to the EPSP synthase family.</text>
</comment>
<dbReference type="SUPFAM" id="SSF55205">
    <property type="entry name" value="EPT/RTPC-like"/>
    <property type="match status" value="1"/>
</dbReference>
<accession>A0A4R1LNL8</accession>
<evidence type="ECO:0000259" key="9">
    <source>
        <dbReference type="Pfam" id="PF00275"/>
    </source>
</evidence>
<feature type="domain" description="Enolpyruvate transferase" evidence="9">
    <location>
        <begin position="12"/>
        <end position="408"/>
    </location>
</feature>
<evidence type="ECO:0000256" key="1">
    <source>
        <dbReference type="ARBA" id="ARBA00004811"/>
    </source>
</evidence>